<evidence type="ECO:0000256" key="7">
    <source>
        <dbReference type="ARBA" id="ARBA00022984"/>
    </source>
</evidence>
<keyword evidence="11" id="KW-0812">Transmembrane</keyword>
<reference evidence="13 14" key="1">
    <citation type="submission" date="2020-08" db="EMBL/GenBank/DDBJ databases">
        <title>Genomic Encyclopedia of Type Strains, Phase III (KMG-III): the genomes of soil and plant-associated and newly described type strains.</title>
        <authorList>
            <person name="Whitman W."/>
        </authorList>
    </citation>
    <scope>NUCLEOTIDE SEQUENCE [LARGE SCALE GENOMIC DNA]</scope>
    <source>
        <strain evidence="13 14">CECT 8693</strain>
    </source>
</reference>
<evidence type="ECO:0000256" key="3">
    <source>
        <dbReference type="ARBA" id="ARBA00022676"/>
    </source>
</evidence>
<dbReference type="Pfam" id="PF03734">
    <property type="entry name" value="YkuD"/>
    <property type="match status" value="1"/>
</dbReference>
<dbReference type="GO" id="GO:0005576">
    <property type="term" value="C:extracellular region"/>
    <property type="evidence" value="ECO:0007669"/>
    <property type="project" value="TreeGrafter"/>
</dbReference>
<dbReference type="InterPro" id="IPR005490">
    <property type="entry name" value="LD_TPept_cat_dom"/>
</dbReference>
<evidence type="ECO:0000256" key="2">
    <source>
        <dbReference type="ARBA" id="ARBA00005992"/>
    </source>
</evidence>
<dbReference type="InterPro" id="IPR011990">
    <property type="entry name" value="TPR-like_helical_dom_sf"/>
</dbReference>
<keyword evidence="5" id="KW-0378">Hydrolase</keyword>
<dbReference type="UniPathway" id="UPA00219"/>
<evidence type="ECO:0000256" key="11">
    <source>
        <dbReference type="SAM" id="Phobius"/>
    </source>
</evidence>
<feature type="domain" description="L,D-TPase catalytic" evidence="12">
    <location>
        <begin position="321"/>
        <end position="430"/>
    </location>
</feature>
<dbReference type="GO" id="GO:0008360">
    <property type="term" value="P:regulation of cell shape"/>
    <property type="evidence" value="ECO:0007669"/>
    <property type="project" value="UniProtKB-UniRule"/>
</dbReference>
<dbReference type="Gene3D" id="1.25.40.10">
    <property type="entry name" value="Tetratricopeptide repeat domain"/>
    <property type="match status" value="1"/>
</dbReference>
<dbReference type="GO" id="GO:0071555">
    <property type="term" value="P:cell wall organization"/>
    <property type="evidence" value="ECO:0007669"/>
    <property type="project" value="UniProtKB-UniRule"/>
</dbReference>
<dbReference type="GO" id="GO:0071972">
    <property type="term" value="F:peptidoglycan L,D-transpeptidase activity"/>
    <property type="evidence" value="ECO:0007669"/>
    <property type="project" value="TreeGrafter"/>
</dbReference>
<dbReference type="PROSITE" id="PS52029">
    <property type="entry name" value="LD_TPASE"/>
    <property type="match status" value="1"/>
</dbReference>
<dbReference type="GO" id="GO:0016757">
    <property type="term" value="F:glycosyltransferase activity"/>
    <property type="evidence" value="ECO:0007669"/>
    <property type="project" value="UniProtKB-KW"/>
</dbReference>
<evidence type="ECO:0000256" key="4">
    <source>
        <dbReference type="ARBA" id="ARBA00022679"/>
    </source>
</evidence>
<keyword evidence="11" id="KW-0472">Membrane</keyword>
<evidence type="ECO:0000313" key="13">
    <source>
        <dbReference type="EMBL" id="MBA9086343.1"/>
    </source>
</evidence>
<evidence type="ECO:0000256" key="10">
    <source>
        <dbReference type="SAM" id="MobiDB-lite"/>
    </source>
</evidence>
<keyword evidence="8 9" id="KW-0961">Cell wall biogenesis/degradation</keyword>
<dbReference type="InterPro" id="IPR050979">
    <property type="entry name" value="LD-transpeptidase"/>
</dbReference>
<dbReference type="SUPFAM" id="SSF141523">
    <property type="entry name" value="L,D-transpeptidase catalytic domain-like"/>
    <property type="match status" value="1"/>
</dbReference>
<dbReference type="RefSeq" id="WP_182536404.1">
    <property type="nucleotide sequence ID" value="NZ_JACJIP010000017.1"/>
</dbReference>
<sequence length="464" mass="51430">MNNSVYLKKYVENHPDNKMAWYLLGKEYEAAGQEGKANYCYNQASGVYEAFEASKVPADLWKEYQTKLLQESRRKEKQSRLARRIGVLLILLMLIWIPLSYAPGQTSDGSDTVIADTTGKKEIQSDSGASSGKTKPTFTAREYSGNNGMKYAADLLGGNRSDEQSQTVVMGMKRSGNWLLWSKNLPVVYGIQQDSDSGETTIQSYDPIACDCTPPDPSKLQKEGEKWAVRQESLAVLSSAIRHYKEKNGKWPSSLKELTKPFPGNWLAGTDTIMKDNFIPLLSQLQKNQPDNETEVSAHDGNTTTAKPSLQEAEPYFTLPLEVLVDKTTHRLAVVSGSVILRSYKVGLGGEDTPEGKYVISDKVVNPNGHSDGEFGSRGMQLSDTNYAIHGTNEPDSVGKDQSLGCIRMLKEDVEELFDLLPKGTKVTIGKGIVPSLEVVPKSRFTLGNRQSQTNPDRTYHWLN</sequence>
<dbReference type="Gene3D" id="2.40.440.10">
    <property type="entry name" value="L,D-transpeptidase catalytic domain-like"/>
    <property type="match status" value="1"/>
</dbReference>
<proteinExistence type="inferred from homology"/>
<name>A0A7W3XS90_9BACL</name>
<keyword evidence="14" id="KW-1185">Reference proteome</keyword>
<accession>A0A7W3XS90</accession>
<evidence type="ECO:0000256" key="8">
    <source>
        <dbReference type="ARBA" id="ARBA00023316"/>
    </source>
</evidence>
<gene>
    <name evidence="13" type="ORF">FHR92_002816</name>
</gene>
<keyword evidence="11" id="KW-1133">Transmembrane helix</keyword>
<feature type="region of interest" description="Disordered" evidence="10">
    <location>
        <begin position="288"/>
        <end position="311"/>
    </location>
</feature>
<dbReference type="Proteomes" id="UP000567067">
    <property type="component" value="Unassembled WGS sequence"/>
</dbReference>
<organism evidence="13 14">
    <name type="scientific">Fontibacillus solani</name>
    <dbReference type="NCBI Taxonomy" id="1572857"/>
    <lineage>
        <taxon>Bacteria</taxon>
        <taxon>Bacillati</taxon>
        <taxon>Bacillota</taxon>
        <taxon>Bacilli</taxon>
        <taxon>Bacillales</taxon>
        <taxon>Paenibacillaceae</taxon>
        <taxon>Fontibacillus</taxon>
    </lineage>
</organism>
<keyword evidence="7 9" id="KW-0573">Peptidoglycan synthesis</keyword>
<dbReference type="PANTHER" id="PTHR30582">
    <property type="entry name" value="L,D-TRANSPEPTIDASE"/>
    <property type="match status" value="1"/>
</dbReference>
<feature type="compositionally biased region" description="Polar residues" evidence="10">
    <location>
        <begin position="125"/>
        <end position="137"/>
    </location>
</feature>
<feature type="active site" description="Proton donor/acceptor" evidence="9">
    <location>
        <position position="390"/>
    </location>
</feature>
<feature type="region of interest" description="Disordered" evidence="10">
    <location>
        <begin position="119"/>
        <end position="141"/>
    </location>
</feature>
<dbReference type="PANTHER" id="PTHR30582:SF24">
    <property type="entry name" value="L,D-TRANSPEPTIDASE ERFK_SRFK-RELATED"/>
    <property type="match status" value="1"/>
</dbReference>
<dbReference type="AlphaFoldDB" id="A0A7W3XS90"/>
<evidence type="ECO:0000256" key="5">
    <source>
        <dbReference type="ARBA" id="ARBA00022801"/>
    </source>
</evidence>
<protein>
    <recommendedName>
        <fullName evidence="12">L,D-TPase catalytic domain-containing protein</fullName>
    </recommendedName>
</protein>
<dbReference type="GO" id="GO:0018104">
    <property type="term" value="P:peptidoglycan-protein cross-linking"/>
    <property type="evidence" value="ECO:0007669"/>
    <property type="project" value="TreeGrafter"/>
</dbReference>
<dbReference type="EMBL" id="JACJIP010000017">
    <property type="protein sequence ID" value="MBA9086343.1"/>
    <property type="molecule type" value="Genomic_DNA"/>
</dbReference>
<keyword evidence="6 9" id="KW-0133">Cell shape</keyword>
<dbReference type="InterPro" id="IPR038063">
    <property type="entry name" value="Transpep_catalytic_dom"/>
</dbReference>
<dbReference type="CDD" id="cd16913">
    <property type="entry name" value="YkuD_like"/>
    <property type="match status" value="1"/>
</dbReference>
<evidence type="ECO:0000259" key="12">
    <source>
        <dbReference type="PROSITE" id="PS52029"/>
    </source>
</evidence>
<comment type="caution">
    <text evidence="13">The sequence shown here is derived from an EMBL/GenBank/DDBJ whole genome shotgun (WGS) entry which is preliminary data.</text>
</comment>
<comment type="similarity">
    <text evidence="2">Belongs to the YkuD family.</text>
</comment>
<feature type="active site" description="Nucleophile" evidence="9">
    <location>
        <position position="406"/>
    </location>
</feature>
<keyword evidence="3" id="KW-0328">Glycosyltransferase</keyword>
<evidence type="ECO:0000256" key="9">
    <source>
        <dbReference type="PROSITE-ProRule" id="PRU01373"/>
    </source>
</evidence>
<evidence type="ECO:0000256" key="6">
    <source>
        <dbReference type="ARBA" id="ARBA00022960"/>
    </source>
</evidence>
<feature type="transmembrane region" description="Helical" evidence="11">
    <location>
        <begin position="81"/>
        <end position="99"/>
    </location>
</feature>
<comment type="pathway">
    <text evidence="1 9">Cell wall biogenesis; peptidoglycan biosynthesis.</text>
</comment>
<keyword evidence="4" id="KW-0808">Transferase</keyword>
<evidence type="ECO:0000256" key="1">
    <source>
        <dbReference type="ARBA" id="ARBA00004752"/>
    </source>
</evidence>
<evidence type="ECO:0000313" key="14">
    <source>
        <dbReference type="Proteomes" id="UP000567067"/>
    </source>
</evidence>